<dbReference type="Pfam" id="PF01636">
    <property type="entry name" value="APH"/>
    <property type="match status" value="1"/>
</dbReference>
<gene>
    <name evidence="2" type="ORF">B4N89_45905</name>
</gene>
<proteinExistence type="predicted"/>
<dbReference type="SUPFAM" id="SSF56112">
    <property type="entry name" value="Protein kinase-like (PK-like)"/>
    <property type="match status" value="1"/>
</dbReference>
<dbReference type="EMBL" id="MWQN01000005">
    <property type="protein sequence ID" value="OPC76812.1"/>
    <property type="molecule type" value="Genomic_DNA"/>
</dbReference>
<name>A0A1T3NJ38_9ACTN</name>
<evidence type="ECO:0000313" key="2">
    <source>
        <dbReference type="EMBL" id="OPC76812.1"/>
    </source>
</evidence>
<protein>
    <recommendedName>
        <fullName evidence="1">Aminoglycoside phosphotransferase domain-containing protein</fullName>
    </recommendedName>
</protein>
<sequence length="294" mass="32248">MPRRHPWTELPSSVREKIELHTGPLRWTRAPEFGKSSEFSATLHAAGGPVFCKGVRVDRPYAWTHRNEAAVAPFLPAMLAPQLLWEVTQDGWLMLGFEYVPGGHPSLVPTSCDLDEIGDLVVTMSEALTPCPTAARHSIADRWGGAPGWSAVHALSPADLDPWAREHLAVLATLERGAWLDGDTLVHADLHPAHMLAEDGRVRVIDWARSGRGAAWIDTAHVVVRLIHDGHTPEAAEAWAMHVPAFAKAQEPVITAFAAKLAGMGEYIARSPRARPHTRALADTARRWARHRLG</sequence>
<evidence type="ECO:0000259" key="1">
    <source>
        <dbReference type="Pfam" id="PF01636"/>
    </source>
</evidence>
<accession>A0A1T3NJ38</accession>
<dbReference type="Gene3D" id="3.90.1200.10">
    <property type="match status" value="1"/>
</dbReference>
<organism evidence="2 3">
    <name type="scientific">Embleya scabrispora</name>
    <dbReference type="NCBI Taxonomy" id="159449"/>
    <lineage>
        <taxon>Bacteria</taxon>
        <taxon>Bacillati</taxon>
        <taxon>Actinomycetota</taxon>
        <taxon>Actinomycetes</taxon>
        <taxon>Kitasatosporales</taxon>
        <taxon>Streptomycetaceae</taxon>
        <taxon>Embleya</taxon>
    </lineage>
</organism>
<dbReference type="AlphaFoldDB" id="A0A1T3NJ38"/>
<feature type="domain" description="Aminoglycoside phosphotransferase" evidence="1">
    <location>
        <begin position="68"/>
        <end position="239"/>
    </location>
</feature>
<dbReference type="OrthoDB" id="2570531at2"/>
<evidence type="ECO:0000313" key="3">
    <source>
        <dbReference type="Proteomes" id="UP000190037"/>
    </source>
</evidence>
<dbReference type="Proteomes" id="UP000190037">
    <property type="component" value="Unassembled WGS sequence"/>
</dbReference>
<dbReference type="RefSeq" id="WP_078982661.1">
    <property type="nucleotide sequence ID" value="NZ_MWQN01000005.1"/>
</dbReference>
<dbReference type="STRING" id="159449.B4N89_45905"/>
<reference evidence="2 3" key="1">
    <citation type="submission" date="2017-03" db="EMBL/GenBank/DDBJ databases">
        <title>Draft genome sequence of Streptomyces scabrisporus NF3, endophyte isolated from Amphipterygium adstringens.</title>
        <authorList>
            <person name="Vazquez M."/>
            <person name="Ceapa C.D."/>
            <person name="Rodriguez Luna D."/>
            <person name="Sanchez Esquivel S."/>
        </authorList>
    </citation>
    <scope>NUCLEOTIDE SEQUENCE [LARGE SCALE GENOMIC DNA]</scope>
    <source>
        <strain evidence="2 3">NF3</strain>
    </source>
</reference>
<comment type="caution">
    <text evidence="2">The sequence shown here is derived from an EMBL/GenBank/DDBJ whole genome shotgun (WGS) entry which is preliminary data.</text>
</comment>
<dbReference type="InterPro" id="IPR011009">
    <property type="entry name" value="Kinase-like_dom_sf"/>
</dbReference>
<keyword evidence="3" id="KW-1185">Reference proteome</keyword>
<dbReference type="InterPro" id="IPR002575">
    <property type="entry name" value="Aminoglycoside_PTrfase"/>
</dbReference>